<name>A0ABS7RKX9_9ACTN</name>
<dbReference type="EMBL" id="JAIEZQ010000002">
    <property type="protein sequence ID" value="MBY9075704.1"/>
    <property type="molecule type" value="Genomic_DNA"/>
</dbReference>
<sequence length="65" mass="7397">MWVTTTQIVRAVAEWPVRSQQVARRNALVGATALADRRRERIEVEEFLEQHLATRARLDVAARGA</sequence>
<keyword evidence="2" id="KW-1185">Reference proteome</keyword>
<organism evidence="1 2">
    <name type="scientific">Nocardioides jiangsuensis</name>
    <dbReference type="NCBI Taxonomy" id="2866161"/>
    <lineage>
        <taxon>Bacteria</taxon>
        <taxon>Bacillati</taxon>
        <taxon>Actinomycetota</taxon>
        <taxon>Actinomycetes</taxon>
        <taxon>Propionibacteriales</taxon>
        <taxon>Nocardioidaceae</taxon>
        <taxon>Nocardioides</taxon>
    </lineage>
</organism>
<evidence type="ECO:0000313" key="2">
    <source>
        <dbReference type="Proteomes" id="UP000754710"/>
    </source>
</evidence>
<gene>
    <name evidence="1" type="ORF">K1X13_12800</name>
</gene>
<dbReference type="RefSeq" id="WP_221025418.1">
    <property type="nucleotide sequence ID" value="NZ_JAIEZQ010000002.1"/>
</dbReference>
<proteinExistence type="predicted"/>
<reference evidence="1 2" key="1">
    <citation type="submission" date="2021-08" db="EMBL/GenBank/DDBJ databases">
        <title>Nocardioides bacterium WL0053 sp. nov., isolated from the sediment.</title>
        <authorList>
            <person name="Wang L."/>
            <person name="Zhang D."/>
            <person name="Zhang A."/>
        </authorList>
    </citation>
    <scope>NUCLEOTIDE SEQUENCE [LARGE SCALE GENOMIC DNA]</scope>
    <source>
        <strain evidence="1 2">WL0053</strain>
    </source>
</reference>
<evidence type="ECO:0000313" key="1">
    <source>
        <dbReference type="EMBL" id="MBY9075704.1"/>
    </source>
</evidence>
<comment type="caution">
    <text evidence="1">The sequence shown here is derived from an EMBL/GenBank/DDBJ whole genome shotgun (WGS) entry which is preliminary data.</text>
</comment>
<accession>A0ABS7RKX9</accession>
<protein>
    <submittedName>
        <fullName evidence="1">Uncharacterized protein</fullName>
    </submittedName>
</protein>
<dbReference type="Proteomes" id="UP000754710">
    <property type="component" value="Unassembled WGS sequence"/>
</dbReference>